<organism evidence="1 2">
    <name type="scientific">Tilletia laevis</name>
    <dbReference type="NCBI Taxonomy" id="157183"/>
    <lineage>
        <taxon>Eukaryota</taxon>
        <taxon>Fungi</taxon>
        <taxon>Dikarya</taxon>
        <taxon>Basidiomycota</taxon>
        <taxon>Ustilaginomycotina</taxon>
        <taxon>Exobasidiomycetes</taxon>
        <taxon>Tilletiales</taxon>
        <taxon>Tilletiaceae</taxon>
        <taxon>Tilletia</taxon>
    </lineage>
</organism>
<evidence type="ECO:0000313" key="1">
    <source>
        <dbReference type="EMBL" id="CAD6933816.1"/>
    </source>
</evidence>
<comment type="caution">
    <text evidence="1">The sequence shown here is derived from an EMBL/GenBank/DDBJ whole genome shotgun (WGS) entry which is preliminary data.</text>
</comment>
<evidence type="ECO:0000313" key="2">
    <source>
        <dbReference type="Proteomes" id="UP000836404"/>
    </source>
</evidence>
<keyword evidence="2" id="KW-1185">Reference proteome</keyword>
<dbReference type="AlphaFoldDB" id="A0A9N8LZX0"/>
<dbReference type="EMBL" id="CAJHJF010003247">
    <property type="protein sequence ID" value="CAD6933816.1"/>
    <property type="molecule type" value="Genomic_DNA"/>
</dbReference>
<sequence length="478" mass="52215">MDQAGTALKLPPLWPPSPARWATWVRTPAEVRPGWEPLGSKPVNPTPLVQTPGWPGWPRVEIPQQRPLQNFRGLDPGFVDAASRVDLGLQQQPGPALNPRQSRLKGSFRYNPNRTSLPPHLSPFDRAPVDIPADLVVLYNNGNQVPLSLLTPGAILLFHRGERPKFSFPLDSAANRQLDGYLKLDRHYLRFLDWATAAAIYAVLINHVSPPQSDPLIGTHSDSQTWLEHDISVQSLHHGDNWAVLREYDYRVREAMAASMRDGVDMEFDIRSVDRKLLDLSAEMVRFKGRSFLDTDGALESEIARIVKAPASEYETIVKVGLSTSSASGNQASPKRKVARLPSALGGAKTPGPSSGGDSFRGQGIRWCPICCQHTDKHSWVSCHEPAAGPDKLINIQATKCWHWHTTRQAVCINYNCNLACGTKKPTGTGDAPTPSCPFGHYCTRCGGNHRSIQGVCTAFAAAGAVSASGSDKAKLSV</sequence>
<name>A0A9N8LZX0_9BASI</name>
<proteinExistence type="predicted"/>
<reference evidence="1 2" key="1">
    <citation type="submission" date="2020-10" db="EMBL/GenBank/DDBJ databases">
        <authorList>
            <person name="Sedaghatjoo S."/>
        </authorList>
    </citation>
    <scope>NUCLEOTIDE SEQUENCE [LARGE SCALE GENOMIC DNA]</scope>
    <source>
        <strain evidence="1 2">LLFL</strain>
    </source>
</reference>
<gene>
    <name evidence="1" type="ORF">JKILLFL_G8454</name>
</gene>
<accession>A0A9N8LZX0</accession>
<protein>
    <submittedName>
        <fullName evidence="1">Uncharacterized protein</fullName>
    </submittedName>
</protein>
<dbReference type="Proteomes" id="UP000836404">
    <property type="component" value="Unassembled WGS sequence"/>
</dbReference>